<feature type="region of interest" description="Disordered" evidence="4">
    <location>
        <begin position="1"/>
        <end position="43"/>
    </location>
</feature>
<evidence type="ECO:0000256" key="2">
    <source>
        <dbReference type="ARBA" id="ARBA00022833"/>
    </source>
</evidence>
<keyword evidence="8" id="KW-1185">Reference proteome</keyword>
<dbReference type="Pfam" id="PF13639">
    <property type="entry name" value="zf-RING_2"/>
    <property type="match status" value="1"/>
</dbReference>
<dbReference type="PROSITE" id="PS50096">
    <property type="entry name" value="IQ"/>
    <property type="match status" value="1"/>
</dbReference>
<dbReference type="Pfam" id="PF00612">
    <property type="entry name" value="IQ"/>
    <property type="match status" value="1"/>
</dbReference>
<dbReference type="PANTHER" id="PTHR14991:SF0">
    <property type="entry name" value="RING FINGER PROTEIN 32"/>
    <property type="match status" value="1"/>
</dbReference>
<reference evidence="7" key="1">
    <citation type="submission" date="2021-02" db="EMBL/GenBank/DDBJ databases">
        <authorList>
            <person name="Nowell W R."/>
        </authorList>
    </citation>
    <scope>NUCLEOTIDE SEQUENCE</scope>
</reference>
<dbReference type="SMART" id="SM00184">
    <property type="entry name" value="RING"/>
    <property type="match status" value="2"/>
</dbReference>
<evidence type="ECO:0000259" key="5">
    <source>
        <dbReference type="PROSITE" id="PS50089"/>
    </source>
</evidence>
<gene>
    <name evidence="7" type="ORF">BJG266_LOCUS12972</name>
    <name evidence="6" type="ORF">QVE165_LOCUS6844</name>
</gene>
<dbReference type="Proteomes" id="UP000663832">
    <property type="component" value="Unassembled WGS sequence"/>
</dbReference>
<dbReference type="PROSITE" id="PS50089">
    <property type="entry name" value="ZF_RING_2"/>
    <property type="match status" value="2"/>
</dbReference>
<keyword evidence="2" id="KW-0862">Zinc</keyword>
<keyword evidence="1 3" id="KW-0863">Zinc-finger</keyword>
<evidence type="ECO:0000313" key="9">
    <source>
        <dbReference type="Proteomes" id="UP000663877"/>
    </source>
</evidence>
<dbReference type="EMBL" id="CAJNOM010000029">
    <property type="protein sequence ID" value="CAF0851165.1"/>
    <property type="molecule type" value="Genomic_DNA"/>
</dbReference>
<accession>A0A814CW30</accession>
<dbReference type="InterPro" id="IPR013083">
    <property type="entry name" value="Znf_RING/FYVE/PHD"/>
</dbReference>
<dbReference type="AlphaFoldDB" id="A0A814CW30"/>
<dbReference type="SUPFAM" id="SSF57850">
    <property type="entry name" value="RING/U-box"/>
    <property type="match status" value="2"/>
</dbReference>
<evidence type="ECO:0000313" key="8">
    <source>
        <dbReference type="Proteomes" id="UP000663832"/>
    </source>
</evidence>
<dbReference type="CDD" id="cd23767">
    <property type="entry name" value="IQCD"/>
    <property type="match status" value="1"/>
</dbReference>
<dbReference type="GO" id="GO:0008270">
    <property type="term" value="F:zinc ion binding"/>
    <property type="evidence" value="ECO:0007669"/>
    <property type="project" value="UniProtKB-KW"/>
</dbReference>
<dbReference type="CDD" id="cd16677">
    <property type="entry name" value="RING-H2_RNF32_rpt1"/>
    <property type="match status" value="1"/>
</dbReference>
<dbReference type="Gene3D" id="3.30.40.10">
    <property type="entry name" value="Zinc/RING finger domain, C3HC4 (zinc finger)"/>
    <property type="match status" value="2"/>
</dbReference>
<dbReference type="InterPro" id="IPR001841">
    <property type="entry name" value="Znf_RING"/>
</dbReference>
<evidence type="ECO:0000313" key="7">
    <source>
        <dbReference type="EMBL" id="CAF0946695.1"/>
    </source>
</evidence>
<evidence type="ECO:0000256" key="3">
    <source>
        <dbReference type="PROSITE-ProRule" id="PRU00175"/>
    </source>
</evidence>
<dbReference type="OrthoDB" id="8062037at2759"/>
<feature type="domain" description="RING-type" evidence="5">
    <location>
        <begin position="355"/>
        <end position="445"/>
    </location>
</feature>
<feature type="domain" description="RING-type" evidence="5">
    <location>
        <begin position="181"/>
        <end position="230"/>
    </location>
</feature>
<comment type="caution">
    <text evidence="7">The sequence shown here is derived from an EMBL/GenBank/DDBJ whole genome shotgun (WGS) entry which is preliminary data.</text>
</comment>
<dbReference type="PANTHER" id="PTHR14991">
    <property type="entry name" value="RING FINGER PROTEIN 32"/>
    <property type="match status" value="1"/>
</dbReference>
<dbReference type="InterPro" id="IPR042862">
    <property type="entry name" value="RNF32"/>
</dbReference>
<sequence>MNSTMQDYRAQTLDRHRSIQNHQVHSVMDNDSKKKAATQSSSDNVNYSSALMSSAIQDYRARTLDLSMPGRFSNQNQIRLRPIQKHRVHSVIDTGLKKKNATQSLSSPQTLPIIKPVTNEEREYVLQDPHTSMISHRQRETLAERIGLIQTTNKADNHLTEAAWNEVKQRSNDRQDSNCPCPICQEDFGLGQQVLLSCSHVFHRACLITFEKFVSNNANGTDLRTCPLCRRSQYEKRIIHEGAKIHRAKCAARIQAAWRGYIVRQWYKNFRLDMSHIPDDTRLRRKFYQEKLSEITDRIIASCDFDLNDLFNEIDRNVEKARAIRQAFDARIRTIDEDEWKEIKERAKQRNELECSICKCALQPIIIETIIKKPTKTTKNKLEKLFPQSKLIEQKQIVKKQEQQQQQQPKRPLVLLSCTHVFHATCLQMFEGYCCDPIPNCPVCRTAYQKNTYAF</sequence>
<organism evidence="7 9">
    <name type="scientific">Adineta steineri</name>
    <dbReference type="NCBI Taxonomy" id="433720"/>
    <lineage>
        <taxon>Eukaryota</taxon>
        <taxon>Metazoa</taxon>
        <taxon>Spiralia</taxon>
        <taxon>Gnathifera</taxon>
        <taxon>Rotifera</taxon>
        <taxon>Eurotatoria</taxon>
        <taxon>Bdelloidea</taxon>
        <taxon>Adinetida</taxon>
        <taxon>Adinetidae</taxon>
        <taxon>Adineta</taxon>
    </lineage>
</organism>
<evidence type="ECO:0000256" key="4">
    <source>
        <dbReference type="SAM" id="MobiDB-lite"/>
    </source>
</evidence>
<dbReference type="Proteomes" id="UP000663877">
    <property type="component" value="Unassembled WGS sequence"/>
</dbReference>
<keyword evidence="1 3" id="KW-0479">Metal-binding</keyword>
<proteinExistence type="predicted"/>
<dbReference type="EMBL" id="CAJNOI010000051">
    <property type="protein sequence ID" value="CAF0946695.1"/>
    <property type="molecule type" value="Genomic_DNA"/>
</dbReference>
<dbReference type="InterPro" id="IPR000048">
    <property type="entry name" value="IQ_motif_EF-hand-BS"/>
</dbReference>
<protein>
    <recommendedName>
        <fullName evidence="5">RING-type domain-containing protein</fullName>
    </recommendedName>
</protein>
<evidence type="ECO:0000313" key="6">
    <source>
        <dbReference type="EMBL" id="CAF0851165.1"/>
    </source>
</evidence>
<name>A0A814CW30_9BILA</name>
<evidence type="ECO:0000256" key="1">
    <source>
        <dbReference type="ARBA" id="ARBA00022771"/>
    </source>
</evidence>